<feature type="transmembrane region" description="Helical" evidence="2">
    <location>
        <begin position="1079"/>
        <end position="1099"/>
    </location>
</feature>
<feature type="region of interest" description="Disordered" evidence="1">
    <location>
        <begin position="105"/>
        <end position="134"/>
    </location>
</feature>
<dbReference type="InterPro" id="IPR058062">
    <property type="entry name" value="SCO7613_C"/>
</dbReference>
<feature type="transmembrane region" description="Helical" evidence="2">
    <location>
        <begin position="570"/>
        <end position="592"/>
    </location>
</feature>
<feature type="transmembrane region" description="Helical" evidence="2">
    <location>
        <begin position="1171"/>
        <end position="1189"/>
    </location>
</feature>
<feature type="transmembrane region" description="Helical" evidence="2">
    <location>
        <begin position="646"/>
        <end position="665"/>
    </location>
</feature>
<feature type="transmembrane region" description="Helical" evidence="2">
    <location>
        <begin position="367"/>
        <end position="387"/>
    </location>
</feature>
<feature type="transmembrane region" description="Helical" evidence="2">
    <location>
        <begin position="956"/>
        <end position="976"/>
    </location>
</feature>
<keyword evidence="2" id="KW-1133">Transmembrane helix</keyword>
<feature type="transmembrane region" description="Helical" evidence="2">
    <location>
        <begin position="1274"/>
        <end position="1294"/>
    </location>
</feature>
<feature type="transmembrane region" description="Helical" evidence="2">
    <location>
        <begin position="719"/>
        <end position="740"/>
    </location>
</feature>
<feature type="transmembrane region" description="Helical" evidence="2">
    <location>
        <begin position="933"/>
        <end position="950"/>
    </location>
</feature>
<feature type="transmembrane region" description="Helical" evidence="2">
    <location>
        <begin position="199"/>
        <end position="219"/>
    </location>
</feature>
<reference evidence="3 4" key="1">
    <citation type="journal article" date="2019" name="Int. J. Syst. Evol. Microbiol.">
        <title>The Global Catalogue of Microorganisms (GCM) 10K type strain sequencing project: providing services to taxonomists for standard genome sequencing and annotation.</title>
        <authorList>
            <consortium name="The Broad Institute Genomics Platform"/>
            <consortium name="The Broad Institute Genome Sequencing Center for Infectious Disease"/>
            <person name="Wu L."/>
            <person name="Ma J."/>
        </authorList>
    </citation>
    <scope>NUCLEOTIDE SEQUENCE [LARGE SCALE GENOMIC DNA]</scope>
    <source>
        <strain evidence="3 4">JCM 14718</strain>
    </source>
</reference>
<feature type="transmembrane region" description="Helical" evidence="2">
    <location>
        <begin position="171"/>
        <end position="192"/>
    </location>
</feature>
<feature type="transmembrane region" description="Helical" evidence="2">
    <location>
        <begin position="1049"/>
        <end position="1073"/>
    </location>
</feature>
<feature type="transmembrane region" description="Helical" evidence="2">
    <location>
        <begin position="466"/>
        <end position="489"/>
    </location>
</feature>
<feature type="transmembrane region" description="Helical" evidence="2">
    <location>
        <begin position="988"/>
        <end position="1007"/>
    </location>
</feature>
<feature type="transmembrane region" description="Helical" evidence="2">
    <location>
        <begin position="860"/>
        <end position="878"/>
    </location>
</feature>
<gene>
    <name evidence="3" type="ORF">GCM10009765_66180</name>
</gene>
<dbReference type="EMBL" id="BAAANY010000031">
    <property type="protein sequence ID" value="GAA1707492.1"/>
    <property type="molecule type" value="Genomic_DNA"/>
</dbReference>
<keyword evidence="2" id="KW-0812">Transmembrane</keyword>
<feature type="transmembrane region" description="Helical" evidence="2">
    <location>
        <begin position="1220"/>
        <end position="1243"/>
    </location>
</feature>
<accession>A0ABN2IMD1</accession>
<keyword evidence="2" id="KW-0472">Membrane</keyword>
<feature type="transmembrane region" description="Helical" evidence="2">
    <location>
        <begin position="231"/>
        <end position="250"/>
    </location>
</feature>
<evidence type="ECO:0000256" key="2">
    <source>
        <dbReference type="SAM" id="Phobius"/>
    </source>
</evidence>
<comment type="caution">
    <text evidence="3">The sequence shown here is derived from an EMBL/GenBank/DDBJ whole genome shotgun (WGS) entry which is preliminary data.</text>
</comment>
<feature type="transmembrane region" description="Helical" evidence="2">
    <location>
        <begin position="909"/>
        <end position="926"/>
    </location>
</feature>
<feature type="transmembrane region" description="Helical" evidence="2">
    <location>
        <begin position="746"/>
        <end position="766"/>
    </location>
</feature>
<sequence>MASPLPLARCPLCAVENPQVLPHCRGCGLRLVGPAADEIRFIDQELTGVDQQLRRLRDARHNFVHRRRVLVAQLEAELAAAALVPAGPPAPTVVRPSIPPAPLGVRGRPAVTSSQPMPPAAPQPSSTRTEARAVDENSPWTVQNVLLSLGGLLLSVAAVVFTVVAWGRVGIGGRAAMLAALTIVVLAVPALLNRHGLRTTALAVASVGLVFLGLDAYAARASGLLPDSLAASTYAGLAVAIVAAIAATYPALVPNRFMRPLAVVLAQAVLPLLVADLRPGATGWAAVALLVAAADGALGWRRKDEVMIVACGCGGLALVAAGGGSLLGLALARTATTSALAAGVLALGAAVLLASGLVFGQRTVADLGAGAVTAAVAIGLVVMPARVAVHPPVAALIAIAALVVAAASAALPARWRRSSMLGALPVVVIGAVVPAANALLVMVGDSAAAAAVWLGHYELSTAARTAIRLFGGIDVWTVIAAVFIAVAGTALAYRALAAWTAAAIGAGGFAVVVLLLPAGLRLDWPAALAVQLVAIGALAGAALARRSAPAGASEPSTAAPRKDWPGARRLFTATAVISALALVADLVCWSAQGQHAAIAALTALASGAVVVAVPAHQRELNWLPVGIAVAAAGADSLTILSGVPTWWASLGPLAVVVMTLGVAGLLRGGQRLAAELSALPWALVALGLTSGHPWQSGLVLAICGAGAGVVAVHRDRRAVLVAVGVLEVAASWCWLFAADVRVPEAYTLPASLLLAGAGAVLCARGLHRDPAGAAVGFGLAGMLLPSLAWLPVEPGQAWIRLTAITLVAVAVTSALLLVRRPWGELAGWQAGGAFAAVLAIGGAAGDAIALGYRLGWEQRWTAFAVVAVVAVAVGAAAIVHRSVPISVALEVTAIPAAMVAIGLTGGHLWQSGQIFALIAAISAVAALRADRRFLGYVAAVALMVASWYWLDAAAVHLPEAYTLPAVLALLGFRLAWATRRPPSLSATLQVAAAGILAVLPSVLWLSVAPTEAWIRLTALVIAALLLAVVGGFVRLPWPVPGTRVSGWQLIGELAAGAAVLAATLDAVVAGFHFGFPASAIAYAVLMVGAVAVAVAALVRHPWYSSARAPDSGAVAASARVRLALVLEAAALPAGLAAVGLTVGQAFHTGLVLFLAGLVVGLHGLRPDRRMVWFVAIGLELMATWSWLVAARIGTPEAYTLPAAGLAIAGGFWMSRRWPQLLSWVTFGPGVTGLLLPSLAMTFLVSTESWRPFALGAAALAVTLLGAYRRRQAPFLIAAAILAVLAVHELSPLVADVVTALPRWVPLAVGGVVLLGVGARYEHRRRDVLRLSRAVARMR</sequence>
<feature type="transmembrane region" description="Helical" evidence="2">
    <location>
        <begin position="496"/>
        <end position="518"/>
    </location>
</feature>
<dbReference type="Proteomes" id="UP001500618">
    <property type="component" value="Unassembled WGS sequence"/>
</dbReference>
<evidence type="ECO:0000256" key="1">
    <source>
        <dbReference type="SAM" id="MobiDB-lite"/>
    </source>
</evidence>
<feature type="transmembrane region" description="Helical" evidence="2">
    <location>
        <begin position="885"/>
        <end position="903"/>
    </location>
</feature>
<feature type="transmembrane region" description="Helical" evidence="2">
    <location>
        <begin position="281"/>
        <end position="300"/>
    </location>
</feature>
<feature type="transmembrane region" description="Helical" evidence="2">
    <location>
        <begin position="1195"/>
        <end position="1213"/>
    </location>
</feature>
<feature type="transmembrane region" description="Helical" evidence="2">
    <location>
        <begin position="307"/>
        <end position="332"/>
    </location>
</feature>
<dbReference type="RefSeq" id="WP_344314135.1">
    <property type="nucleotide sequence ID" value="NZ_BAAANY010000031.1"/>
</dbReference>
<feature type="transmembrane region" description="Helical" evidence="2">
    <location>
        <begin position="1146"/>
        <end position="1164"/>
    </location>
</feature>
<feature type="transmembrane region" description="Helical" evidence="2">
    <location>
        <begin position="1249"/>
        <end position="1267"/>
    </location>
</feature>
<feature type="transmembrane region" description="Helical" evidence="2">
    <location>
        <begin position="393"/>
        <end position="411"/>
    </location>
</feature>
<feature type="transmembrane region" description="Helical" evidence="2">
    <location>
        <begin position="622"/>
        <end position="640"/>
    </location>
</feature>
<evidence type="ECO:0000313" key="4">
    <source>
        <dbReference type="Proteomes" id="UP001500618"/>
    </source>
</evidence>
<feature type="transmembrane region" description="Helical" evidence="2">
    <location>
        <begin position="694"/>
        <end position="712"/>
    </location>
</feature>
<feature type="transmembrane region" description="Helical" evidence="2">
    <location>
        <begin position="1013"/>
        <end position="1037"/>
    </location>
</feature>
<keyword evidence="4" id="KW-1185">Reference proteome</keyword>
<feature type="transmembrane region" description="Helical" evidence="2">
    <location>
        <begin position="830"/>
        <end position="854"/>
    </location>
</feature>
<proteinExistence type="predicted"/>
<feature type="transmembrane region" description="Helical" evidence="2">
    <location>
        <begin position="145"/>
        <end position="165"/>
    </location>
</feature>
<feature type="transmembrane region" description="Helical" evidence="2">
    <location>
        <begin position="773"/>
        <end position="792"/>
    </location>
</feature>
<protein>
    <recommendedName>
        <fullName evidence="5">DUF2157 domain-containing protein</fullName>
    </recommendedName>
</protein>
<evidence type="ECO:0008006" key="5">
    <source>
        <dbReference type="Google" id="ProtNLM"/>
    </source>
</evidence>
<feature type="transmembrane region" description="Helical" evidence="2">
    <location>
        <begin position="798"/>
        <end position="818"/>
    </location>
</feature>
<evidence type="ECO:0000313" key="3">
    <source>
        <dbReference type="EMBL" id="GAA1707492.1"/>
    </source>
</evidence>
<organism evidence="3 4">
    <name type="scientific">Fodinicola feengrottensis</name>
    <dbReference type="NCBI Taxonomy" id="435914"/>
    <lineage>
        <taxon>Bacteria</taxon>
        <taxon>Bacillati</taxon>
        <taxon>Actinomycetota</taxon>
        <taxon>Actinomycetes</taxon>
        <taxon>Mycobacteriales</taxon>
        <taxon>Fodinicola</taxon>
    </lineage>
</organism>
<feature type="transmembrane region" description="Helical" evidence="2">
    <location>
        <begin position="423"/>
        <end position="454"/>
    </location>
</feature>
<feature type="transmembrane region" description="Helical" evidence="2">
    <location>
        <begin position="598"/>
        <end position="615"/>
    </location>
</feature>
<feature type="transmembrane region" description="Helical" evidence="2">
    <location>
        <begin position="257"/>
        <end position="275"/>
    </location>
</feature>
<feature type="transmembrane region" description="Helical" evidence="2">
    <location>
        <begin position="524"/>
        <end position="544"/>
    </location>
</feature>
<feature type="transmembrane region" description="Helical" evidence="2">
    <location>
        <begin position="1120"/>
        <end position="1140"/>
    </location>
</feature>
<dbReference type="NCBIfam" id="NF047321">
    <property type="entry name" value="SCO7613_CTERM"/>
    <property type="match status" value="3"/>
</dbReference>
<feature type="transmembrane region" description="Helical" evidence="2">
    <location>
        <begin position="1300"/>
        <end position="1320"/>
    </location>
</feature>
<feature type="transmembrane region" description="Helical" evidence="2">
    <location>
        <begin position="338"/>
        <end position="360"/>
    </location>
</feature>
<name>A0ABN2IMD1_9ACTN</name>
<feature type="transmembrane region" description="Helical" evidence="2">
    <location>
        <begin position="672"/>
        <end position="688"/>
    </location>
</feature>